<dbReference type="PROSITE" id="PS50846">
    <property type="entry name" value="HMA_2"/>
    <property type="match status" value="1"/>
</dbReference>
<dbReference type="AlphaFoldDB" id="K9YUG6"/>
<sequence>MIALNVPTIKCEGCAEAITNEIKTHDPNAQVNVDVENKIVNVETSATEAAVKDMITAAGHSAA</sequence>
<evidence type="ECO:0000259" key="2">
    <source>
        <dbReference type="PROSITE" id="PS50846"/>
    </source>
</evidence>
<feature type="domain" description="HMA" evidence="2">
    <location>
        <begin position="1"/>
        <end position="63"/>
    </location>
</feature>
<dbReference type="STRING" id="13035.Dacsa_1890"/>
<organism evidence="3 4">
    <name type="scientific">Dactylococcopsis salina (strain PCC 8305)</name>
    <name type="common">Myxobactron salinum</name>
    <dbReference type="NCBI Taxonomy" id="13035"/>
    <lineage>
        <taxon>Bacteria</taxon>
        <taxon>Bacillati</taxon>
        <taxon>Cyanobacteriota</taxon>
        <taxon>Cyanophyceae</taxon>
        <taxon>Nodosilineales</taxon>
        <taxon>Cymatolegaceae</taxon>
        <taxon>Dactylococcopsis</taxon>
    </lineage>
</organism>
<dbReference type="eggNOG" id="COG2608">
    <property type="taxonomic scope" value="Bacteria"/>
</dbReference>
<evidence type="ECO:0000313" key="3">
    <source>
        <dbReference type="EMBL" id="AFZ50544.1"/>
    </source>
</evidence>
<protein>
    <submittedName>
        <fullName evidence="3">Copper chaperone</fullName>
    </submittedName>
</protein>
<reference evidence="3" key="1">
    <citation type="submission" date="2012-04" db="EMBL/GenBank/DDBJ databases">
        <title>Finished genome of Dactylococcopsis salina PCC 8305.</title>
        <authorList>
            <consortium name="US DOE Joint Genome Institute"/>
            <person name="Gugger M."/>
            <person name="Coursin T."/>
            <person name="Rippka R."/>
            <person name="Tandeau De Marsac N."/>
            <person name="Huntemann M."/>
            <person name="Wei C.-L."/>
            <person name="Han J."/>
            <person name="Detter J.C."/>
            <person name="Han C."/>
            <person name="Tapia R."/>
            <person name="Daligault H."/>
            <person name="Chen A."/>
            <person name="Krypides N."/>
            <person name="Mavromatis K."/>
            <person name="Markowitz V."/>
            <person name="Szeto E."/>
            <person name="Ivanova N."/>
            <person name="Ovchinnikova G."/>
            <person name="Pagani I."/>
            <person name="Pati A."/>
            <person name="Goodwin L."/>
            <person name="Peters L."/>
            <person name="Pitluck S."/>
            <person name="Woyke T."/>
            <person name="Kerfeld C."/>
        </authorList>
    </citation>
    <scope>NUCLEOTIDE SEQUENCE [LARGE SCALE GENOMIC DNA]</scope>
    <source>
        <strain evidence="3">PCC 8305</strain>
    </source>
</reference>
<evidence type="ECO:0000313" key="4">
    <source>
        <dbReference type="Proteomes" id="UP000010482"/>
    </source>
</evidence>
<evidence type="ECO:0000256" key="1">
    <source>
        <dbReference type="ARBA" id="ARBA00022723"/>
    </source>
</evidence>
<dbReference type="OrthoDB" id="516025at2"/>
<accession>K9YUG6</accession>
<dbReference type="InterPro" id="IPR017969">
    <property type="entry name" value="Heavy-metal-associated_CS"/>
</dbReference>
<dbReference type="PROSITE" id="PS01047">
    <property type="entry name" value="HMA_1"/>
    <property type="match status" value="1"/>
</dbReference>
<name>K9YUG6_DACS8</name>
<dbReference type="HOGENOM" id="CLU_134973_5_2_3"/>
<proteinExistence type="predicted"/>
<dbReference type="KEGG" id="dsl:Dacsa_1890"/>
<gene>
    <name evidence="3" type="ORF">Dacsa_1890</name>
</gene>
<dbReference type="SUPFAM" id="SSF55008">
    <property type="entry name" value="HMA, heavy metal-associated domain"/>
    <property type="match status" value="1"/>
</dbReference>
<dbReference type="CDD" id="cd00371">
    <property type="entry name" value="HMA"/>
    <property type="match status" value="1"/>
</dbReference>
<dbReference type="Pfam" id="PF00403">
    <property type="entry name" value="HMA"/>
    <property type="match status" value="1"/>
</dbReference>
<dbReference type="GO" id="GO:0046872">
    <property type="term" value="F:metal ion binding"/>
    <property type="evidence" value="ECO:0007669"/>
    <property type="project" value="UniProtKB-KW"/>
</dbReference>
<dbReference type="InterPro" id="IPR006121">
    <property type="entry name" value="HMA_dom"/>
</dbReference>
<dbReference type="Gene3D" id="3.30.70.100">
    <property type="match status" value="1"/>
</dbReference>
<dbReference type="Proteomes" id="UP000010482">
    <property type="component" value="Chromosome"/>
</dbReference>
<keyword evidence="4" id="KW-1185">Reference proteome</keyword>
<keyword evidence="1" id="KW-0479">Metal-binding</keyword>
<dbReference type="InterPro" id="IPR036163">
    <property type="entry name" value="HMA_dom_sf"/>
</dbReference>
<dbReference type="EMBL" id="CP003944">
    <property type="protein sequence ID" value="AFZ50544.1"/>
    <property type="molecule type" value="Genomic_DNA"/>
</dbReference>
<dbReference type="RefSeq" id="WP_015229541.1">
    <property type="nucleotide sequence ID" value="NC_019780.1"/>
</dbReference>